<organism evidence="1 2">
    <name type="scientific">Cyphomyrmex costatus</name>
    <dbReference type="NCBI Taxonomy" id="456900"/>
    <lineage>
        <taxon>Eukaryota</taxon>
        <taxon>Metazoa</taxon>
        <taxon>Ecdysozoa</taxon>
        <taxon>Arthropoda</taxon>
        <taxon>Hexapoda</taxon>
        <taxon>Insecta</taxon>
        <taxon>Pterygota</taxon>
        <taxon>Neoptera</taxon>
        <taxon>Endopterygota</taxon>
        <taxon>Hymenoptera</taxon>
        <taxon>Apocrita</taxon>
        <taxon>Aculeata</taxon>
        <taxon>Formicoidea</taxon>
        <taxon>Formicidae</taxon>
        <taxon>Myrmicinae</taxon>
        <taxon>Cyphomyrmex</taxon>
    </lineage>
</organism>
<keyword evidence="2" id="KW-1185">Reference proteome</keyword>
<dbReference type="EMBL" id="KQ976842">
    <property type="protein sequence ID" value="KYN07941.1"/>
    <property type="molecule type" value="Genomic_DNA"/>
</dbReference>
<gene>
    <name evidence="1" type="ORF">ALC62_01123</name>
</gene>
<protein>
    <submittedName>
        <fullName evidence="1">Uncharacterized protein</fullName>
    </submittedName>
</protein>
<proteinExistence type="predicted"/>
<sequence>MVSKGGYILEIQTFHFKSNSLQASIAARTTEPFDIPRAEYNYAPYKSAKVKLFRLAIHYSRLTCRNYFGHGELPLKRQLESHKYAMRIYRTAGLAFPSKTVLRSMPNIMIYDQIHRFSMELRRVAKSVVVLQPPSSSTRASLEKDDFTSSYCGNAAEGTNKFHFRAGTLSISSAVAIDNPKLIPRYSQRRTVLKIGGVRLPEEGRDKNQWRFWSDATTSRSHVRHGHITANVLSANRALVGVELKLVTDTNKNDVSGEYYLASMSRSDTNERLYMVALLDAPAIRSGVCDGHARHSGNSHDFLVALSRIDPNHPPVCSHITTACLLPIVIYGLRGRPACFPNPSLRCTTIFSIKCYSKNKKLNSLCIYIKITYKFNRERTSYFVQPLSSSGSKGQPAREKLWLVQHK</sequence>
<evidence type="ECO:0000313" key="2">
    <source>
        <dbReference type="Proteomes" id="UP000078542"/>
    </source>
</evidence>
<dbReference type="AlphaFoldDB" id="A0A195D516"/>
<evidence type="ECO:0000313" key="1">
    <source>
        <dbReference type="EMBL" id="KYN07941.1"/>
    </source>
</evidence>
<reference evidence="1 2" key="1">
    <citation type="submission" date="2016-03" db="EMBL/GenBank/DDBJ databases">
        <title>Cyphomyrmex costatus WGS genome.</title>
        <authorList>
            <person name="Nygaard S."/>
            <person name="Hu H."/>
            <person name="Boomsma J."/>
            <person name="Zhang G."/>
        </authorList>
    </citation>
    <scope>NUCLEOTIDE SEQUENCE [LARGE SCALE GENOMIC DNA]</scope>
    <source>
        <strain evidence="1">MS0001</strain>
        <tissue evidence="1">Whole body</tissue>
    </source>
</reference>
<accession>A0A195D516</accession>
<dbReference type="Proteomes" id="UP000078542">
    <property type="component" value="Unassembled WGS sequence"/>
</dbReference>
<name>A0A195D516_9HYME</name>